<dbReference type="EMBL" id="CP017141">
    <property type="protein sequence ID" value="AOM80213.1"/>
    <property type="molecule type" value="Genomic_DNA"/>
</dbReference>
<reference evidence="1 2" key="1">
    <citation type="submission" date="2016-08" db="EMBL/GenBank/DDBJ databases">
        <authorList>
            <person name="Seilhamer J.J."/>
        </authorList>
    </citation>
    <scope>NUCLEOTIDE SEQUENCE [LARGE SCALE GENOMIC DNA]</scope>
    <source>
        <strain evidence="1 2">DX4</strain>
    </source>
</reference>
<protein>
    <recommendedName>
        <fullName evidence="3">Lipocalin-like domain-containing protein</fullName>
    </recommendedName>
</protein>
<proteinExistence type="predicted"/>
<gene>
    <name evidence="1" type="ORF">BFS30_25450</name>
</gene>
<organism evidence="1 2">
    <name type="scientific">Pedobacter steynii</name>
    <dbReference type="NCBI Taxonomy" id="430522"/>
    <lineage>
        <taxon>Bacteria</taxon>
        <taxon>Pseudomonadati</taxon>
        <taxon>Bacteroidota</taxon>
        <taxon>Sphingobacteriia</taxon>
        <taxon>Sphingobacteriales</taxon>
        <taxon>Sphingobacteriaceae</taxon>
        <taxon>Pedobacter</taxon>
    </lineage>
</organism>
<keyword evidence="2" id="KW-1185">Reference proteome</keyword>
<evidence type="ECO:0000313" key="2">
    <source>
        <dbReference type="Proteomes" id="UP000094313"/>
    </source>
</evidence>
<accession>A0A1D7QNJ5</accession>
<dbReference type="KEGG" id="psty:BFS30_25450"/>
<dbReference type="Proteomes" id="UP000094313">
    <property type="component" value="Chromosome"/>
</dbReference>
<evidence type="ECO:0000313" key="1">
    <source>
        <dbReference type="EMBL" id="AOM80213.1"/>
    </source>
</evidence>
<dbReference type="AlphaFoldDB" id="A0A1D7QNJ5"/>
<sequence>MAPVKKSNPKDDQNKAVEMMQQKILGRWNLIKFIEETKKGNEPAEVIENKPEDIYFEFFANGKVKTNAEGEEELSYSVKADNTLILNGFPQTITALTGSRFTFGNTASEAGTVYKQTYVLTR</sequence>
<evidence type="ECO:0008006" key="3">
    <source>
        <dbReference type="Google" id="ProtNLM"/>
    </source>
</evidence>
<name>A0A1D7QNJ5_9SPHI</name>